<dbReference type="PRINTS" id="PR00326">
    <property type="entry name" value="GTP1OBG"/>
</dbReference>
<evidence type="ECO:0000259" key="7">
    <source>
        <dbReference type="PROSITE" id="PS51710"/>
    </source>
</evidence>
<dbReference type="GO" id="GO:0005739">
    <property type="term" value="C:mitochondrion"/>
    <property type="evidence" value="ECO:0007669"/>
    <property type="project" value="TreeGrafter"/>
</dbReference>
<dbReference type="InterPro" id="IPR036726">
    <property type="entry name" value="GTP1_OBG_dom_sf"/>
</dbReference>
<evidence type="ECO:0000313" key="9">
    <source>
        <dbReference type="EMBL" id="CAD6186923.1"/>
    </source>
</evidence>
<evidence type="ECO:0000256" key="2">
    <source>
        <dbReference type="ARBA" id="ARBA00007699"/>
    </source>
</evidence>
<protein>
    <recommendedName>
        <fullName evidence="11">OBG-type G domain-containing protein</fullName>
    </recommendedName>
</protein>
<dbReference type="Gene3D" id="3.40.50.300">
    <property type="entry name" value="P-loop containing nucleotide triphosphate hydrolases"/>
    <property type="match status" value="1"/>
</dbReference>
<comment type="caution">
    <text evidence="9">The sequence shown here is derived from an EMBL/GenBank/DDBJ whole genome shotgun (WGS) entry which is preliminary data.</text>
</comment>
<dbReference type="PROSITE" id="PS51883">
    <property type="entry name" value="OBG"/>
    <property type="match status" value="1"/>
</dbReference>
<dbReference type="SUPFAM" id="SSF52540">
    <property type="entry name" value="P-loop containing nucleoside triphosphate hydrolases"/>
    <property type="match status" value="1"/>
</dbReference>
<dbReference type="AlphaFoldDB" id="A0A8S1GW02"/>
<keyword evidence="5" id="KW-0342">GTP-binding</keyword>
<sequence>MCAPPHKITETVCSVQKLIKNDLNIIDVDRFLVSVQAGSGGNGTARYNGVGGSGGDVYFVAKPGKAFTDIKRSLKQKMKVKATSGDASQKTALIGKPGGHVFLEVPLGVEVVDVAQNTLITRCTRAFQKYLIAKGGEGGNASNGYKGSRGEKLEVAIHLKLRPNVGLVGFPNAGKSTLLKAFIPEKSVKIAPYPFTTIKPQIGFWNAGEETVDVSGYLPGKCTLSIADMPGIIEGASKNRGRGYQFLKHLEYANVLLLVVDCTGFQLKNEVGEPKRTALESVALLNVELECYDRKLIKKPVILALNKTDLLKSPKDLHGLIELFKSDDWAQEVPEEMRPKFPLRFEDVTGISAMNGGIESLQKSLKSLYNYLNPLTVPDPDESAPSKKFI</sequence>
<keyword evidence="6" id="KW-0539">Nucleus</keyword>
<dbReference type="InterPro" id="IPR031167">
    <property type="entry name" value="G_OBG"/>
</dbReference>
<evidence type="ECO:0008006" key="11">
    <source>
        <dbReference type="Google" id="ProtNLM"/>
    </source>
</evidence>
<dbReference type="InterPro" id="IPR045086">
    <property type="entry name" value="OBG_GTPase"/>
</dbReference>
<dbReference type="PANTHER" id="PTHR11702:SF43">
    <property type="entry name" value="GTP-BINDING PROTEIN 10"/>
    <property type="match status" value="1"/>
</dbReference>
<dbReference type="Pfam" id="PF01926">
    <property type="entry name" value="MMR_HSR1"/>
    <property type="match status" value="1"/>
</dbReference>
<dbReference type="Proteomes" id="UP000835052">
    <property type="component" value="Unassembled WGS sequence"/>
</dbReference>
<accession>A0A8S1GW02</accession>
<evidence type="ECO:0000256" key="4">
    <source>
        <dbReference type="ARBA" id="ARBA00022741"/>
    </source>
</evidence>
<keyword evidence="4" id="KW-0547">Nucleotide-binding</keyword>
<evidence type="ECO:0000313" key="10">
    <source>
        <dbReference type="Proteomes" id="UP000835052"/>
    </source>
</evidence>
<dbReference type="Pfam" id="PF01018">
    <property type="entry name" value="GTP1_OBG"/>
    <property type="match status" value="1"/>
</dbReference>
<proteinExistence type="inferred from homology"/>
<dbReference type="PANTHER" id="PTHR11702">
    <property type="entry name" value="DEVELOPMENTALLY REGULATED GTP-BINDING PROTEIN-RELATED"/>
    <property type="match status" value="1"/>
</dbReference>
<keyword evidence="10" id="KW-1185">Reference proteome</keyword>
<evidence type="ECO:0000256" key="6">
    <source>
        <dbReference type="ARBA" id="ARBA00023242"/>
    </source>
</evidence>
<gene>
    <name evidence="9" type="ORF">CAUJ_LOCUS2842</name>
</gene>
<name>A0A8S1GW02_9PELO</name>
<reference evidence="9" key="1">
    <citation type="submission" date="2020-10" db="EMBL/GenBank/DDBJ databases">
        <authorList>
            <person name="Kikuchi T."/>
        </authorList>
    </citation>
    <scope>NUCLEOTIDE SEQUENCE</scope>
    <source>
        <strain evidence="9">NKZ352</strain>
    </source>
</reference>
<comment type="similarity">
    <text evidence="2">Belongs to the TRAFAC class OBG-HflX-like GTPase superfamily. OBG GTPase family.</text>
</comment>
<evidence type="ECO:0000256" key="3">
    <source>
        <dbReference type="ARBA" id="ARBA00022517"/>
    </source>
</evidence>
<dbReference type="InterPro" id="IPR014100">
    <property type="entry name" value="GTP-bd_Obg/CgtA"/>
</dbReference>
<dbReference type="GO" id="GO:0003924">
    <property type="term" value="F:GTPase activity"/>
    <property type="evidence" value="ECO:0007669"/>
    <property type="project" value="InterPro"/>
</dbReference>
<dbReference type="InterPro" id="IPR006073">
    <property type="entry name" value="GTP-bd"/>
</dbReference>
<dbReference type="PROSITE" id="PS51710">
    <property type="entry name" value="G_OBG"/>
    <property type="match status" value="1"/>
</dbReference>
<dbReference type="EMBL" id="CAJGYM010000005">
    <property type="protein sequence ID" value="CAD6186923.1"/>
    <property type="molecule type" value="Genomic_DNA"/>
</dbReference>
<evidence type="ECO:0000256" key="5">
    <source>
        <dbReference type="ARBA" id="ARBA00023134"/>
    </source>
</evidence>
<dbReference type="InterPro" id="IPR006169">
    <property type="entry name" value="GTP1_OBG_dom"/>
</dbReference>
<feature type="domain" description="Obg" evidence="8">
    <location>
        <begin position="25"/>
        <end position="162"/>
    </location>
</feature>
<dbReference type="GO" id="GO:0000287">
    <property type="term" value="F:magnesium ion binding"/>
    <property type="evidence" value="ECO:0007669"/>
    <property type="project" value="InterPro"/>
</dbReference>
<dbReference type="PIRSF" id="PIRSF002401">
    <property type="entry name" value="GTP_bd_Obg/CgtA"/>
    <property type="match status" value="1"/>
</dbReference>
<dbReference type="GO" id="GO:0042254">
    <property type="term" value="P:ribosome biogenesis"/>
    <property type="evidence" value="ECO:0007669"/>
    <property type="project" value="UniProtKB-UniRule"/>
</dbReference>
<dbReference type="GO" id="GO:0005730">
    <property type="term" value="C:nucleolus"/>
    <property type="evidence" value="ECO:0007669"/>
    <property type="project" value="UniProtKB-SubCell"/>
</dbReference>
<keyword evidence="3" id="KW-0690">Ribosome biogenesis</keyword>
<evidence type="ECO:0000256" key="1">
    <source>
        <dbReference type="ARBA" id="ARBA00004604"/>
    </source>
</evidence>
<dbReference type="OrthoDB" id="10255148at2759"/>
<evidence type="ECO:0000259" key="8">
    <source>
        <dbReference type="PROSITE" id="PS51883"/>
    </source>
</evidence>
<dbReference type="SUPFAM" id="SSF82051">
    <property type="entry name" value="Obg GTP-binding protein N-terminal domain"/>
    <property type="match status" value="1"/>
</dbReference>
<feature type="domain" description="OBG-type G" evidence="7">
    <location>
        <begin position="163"/>
        <end position="370"/>
    </location>
</feature>
<dbReference type="GO" id="GO:0005525">
    <property type="term" value="F:GTP binding"/>
    <property type="evidence" value="ECO:0007669"/>
    <property type="project" value="UniProtKB-KW"/>
</dbReference>
<dbReference type="Gene3D" id="2.70.210.12">
    <property type="entry name" value="GTP1/OBG domain"/>
    <property type="match status" value="1"/>
</dbReference>
<comment type="subcellular location">
    <subcellularLocation>
        <location evidence="1">Nucleus</location>
        <location evidence="1">Nucleolus</location>
    </subcellularLocation>
</comment>
<dbReference type="InterPro" id="IPR027417">
    <property type="entry name" value="P-loop_NTPase"/>
</dbReference>
<organism evidence="9 10">
    <name type="scientific">Caenorhabditis auriculariae</name>
    <dbReference type="NCBI Taxonomy" id="2777116"/>
    <lineage>
        <taxon>Eukaryota</taxon>
        <taxon>Metazoa</taxon>
        <taxon>Ecdysozoa</taxon>
        <taxon>Nematoda</taxon>
        <taxon>Chromadorea</taxon>
        <taxon>Rhabditida</taxon>
        <taxon>Rhabditina</taxon>
        <taxon>Rhabditomorpha</taxon>
        <taxon>Rhabditoidea</taxon>
        <taxon>Rhabditidae</taxon>
        <taxon>Peloderinae</taxon>
        <taxon>Caenorhabditis</taxon>
    </lineage>
</organism>